<accession>I7LTX9</accession>
<dbReference type="RefSeq" id="XP_001007741.2">
    <property type="nucleotide sequence ID" value="XM_001007741.2"/>
</dbReference>
<keyword evidence="1" id="KW-1133">Transmembrane helix</keyword>
<dbReference type="GeneID" id="7830333"/>
<keyword evidence="3" id="KW-1185">Reference proteome</keyword>
<gene>
    <name evidence="2" type="ORF">TTHERM_00068040</name>
</gene>
<reference evidence="3" key="1">
    <citation type="journal article" date="2006" name="PLoS Biol.">
        <title>Macronuclear genome sequence of the ciliate Tetrahymena thermophila, a model eukaryote.</title>
        <authorList>
            <person name="Eisen J.A."/>
            <person name="Coyne R.S."/>
            <person name="Wu M."/>
            <person name="Wu D."/>
            <person name="Thiagarajan M."/>
            <person name="Wortman J.R."/>
            <person name="Badger J.H."/>
            <person name="Ren Q."/>
            <person name="Amedeo P."/>
            <person name="Jones K.M."/>
            <person name="Tallon L.J."/>
            <person name="Delcher A.L."/>
            <person name="Salzberg S.L."/>
            <person name="Silva J.C."/>
            <person name="Haas B.J."/>
            <person name="Majoros W.H."/>
            <person name="Farzad M."/>
            <person name="Carlton J.M."/>
            <person name="Smith R.K. Jr."/>
            <person name="Garg J."/>
            <person name="Pearlman R.E."/>
            <person name="Karrer K.M."/>
            <person name="Sun L."/>
            <person name="Manning G."/>
            <person name="Elde N.C."/>
            <person name="Turkewitz A.P."/>
            <person name="Asai D.J."/>
            <person name="Wilkes D.E."/>
            <person name="Wang Y."/>
            <person name="Cai H."/>
            <person name="Collins K."/>
            <person name="Stewart B.A."/>
            <person name="Lee S.R."/>
            <person name="Wilamowska K."/>
            <person name="Weinberg Z."/>
            <person name="Ruzzo W.L."/>
            <person name="Wloga D."/>
            <person name="Gaertig J."/>
            <person name="Frankel J."/>
            <person name="Tsao C.-C."/>
            <person name="Gorovsky M.A."/>
            <person name="Keeling P.J."/>
            <person name="Waller R.F."/>
            <person name="Patron N.J."/>
            <person name="Cherry J.M."/>
            <person name="Stover N.A."/>
            <person name="Krieger C.J."/>
            <person name="del Toro C."/>
            <person name="Ryder H.F."/>
            <person name="Williamson S.C."/>
            <person name="Barbeau R.A."/>
            <person name="Hamilton E.P."/>
            <person name="Orias E."/>
        </authorList>
    </citation>
    <scope>NUCLEOTIDE SEQUENCE [LARGE SCALE GENOMIC DNA]</scope>
    <source>
        <strain evidence="3">SB210</strain>
    </source>
</reference>
<keyword evidence="1" id="KW-0812">Transmembrane</keyword>
<evidence type="ECO:0000313" key="3">
    <source>
        <dbReference type="Proteomes" id="UP000009168"/>
    </source>
</evidence>
<dbReference type="KEGG" id="tet:TTHERM_00068040"/>
<dbReference type="AlphaFoldDB" id="I7LTX9"/>
<evidence type="ECO:0000256" key="1">
    <source>
        <dbReference type="SAM" id="Phobius"/>
    </source>
</evidence>
<evidence type="ECO:0000313" key="2">
    <source>
        <dbReference type="EMBL" id="EAR87496.2"/>
    </source>
</evidence>
<dbReference type="InParanoid" id="I7LTX9"/>
<sequence>MNIAKFDIFSSHFLFNIQNQDRRKATTTGFILTLVTILVVFTYFVYLSYHYFTNQIDPKYRSQSLSSQNVDLPIIKDLIAFRFEYDQNKNINELEQKNNKTYLNHYAMFRLQNKSNENLVLLKLQSCQNPLLSDYTCIDTSSVSDQLLELNSNENIFSQILILTFACYSDYFQQQTPPNCANQTELNNVIGQWKSKLHIKLLTSQYNITSQLIDINYIDRYLYLSTSQGSFTYLTAQKYLTTIKDGIFFQSSVEYSSLGSYDFQTQQLNILQNYVPLGELCIQLGNIIQQIYIQYPTFPEVLALVNTIFAIFMTLGYLGRHLAQELIRQDFFLLFLQNFYQNSYESILRINNLFQNQEVIFFDKKMKKSEDIEEKNTNQDQDYVSVPTILTKSKEQIDKQQSFKPIQLDFKNYLDEQKEQTKDETPKSIFYSKQITQSDKLIYEENALHNSKKTSRKQNHFQNQQVKKILQNDNLSSKKNEITMTFSEAIKTEIPQITNQSNNNLKTDNSQLFLEKKLSCKDYLFDRLKAIQDKNNLIKVHKILFNNKCCQLFRNPENEIQNQIKREIEQEVMRYLNIFEVYKDLLLLKKAIMMLLTQEQLAAIKFIGCSPPSYQKFNQEKKGDMSKQNFNFLQSQIEILSSAELQSQYFQSYIEKCQNSDNLSDLDKRIISSIFKIEQN</sequence>
<dbReference type="EMBL" id="GG662853">
    <property type="protein sequence ID" value="EAR87496.2"/>
    <property type="molecule type" value="Genomic_DNA"/>
</dbReference>
<keyword evidence="1" id="KW-0472">Membrane</keyword>
<name>I7LTX9_TETTS</name>
<feature type="transmembrane region" description="Helical" evidence="1">
    <location>
        <begin position="30"/>
        <end position="52"/>
    </location>
</feature>
<proteinExistence type="predicted"/>
<dbReference type="OrthoDB" id="302623at2759"/>
<organism evidence="2 3">
    <name type="scientific">Tetrahymena thermophila (strain SB210)</name>
    <dbReference type="NCBI Taxonomy" id="312017"/>
    <lineage>
        <taxon>Eukaryota</taxon>
        <taxon>Sar</taxon>
        <taxon>Alveolata</taxon>
        <taxon>Ciliophora</taxon>
        <taxon>Intramacronucleata</taxon>
        <taxon>Oligohymenophorea</taxon>
        <taxon>Hymenostomatida</taxon>
        <taxon>Tetrahymenina</taxon>
        <taxon>Tetrahymenidae</taxon>
        <taxon>Tetrahymena</taxon>
    </lineage>
</organism>
<dbReference type="Proteomes" id="UP000009168">
    <property type="component" value="Unassembled WGS sequence"/>
</dbReference>
<protein>
    <submittedName>
        <fullName evidence="2">AMP-binding enzyme family protein</fullName>
    </submittedName>
</protein>